<organism evidence="1 2">
    <name type="scientific">Octopus vulgaris</name>
    <name type="common">Common octopus</name>
    <dbReference type="NCBI Taxonomy" id="6645"/>
    <lineage>
        <taxon>Eukaryota</taxon>
        <taxon>Metazoa</taxon>
        <taxon>Spiralia</taxon>
        <taxon>Lophotrochozoa</taxon>
        <taxon>Mollusca</taxon>
        <taxon>Cephalopoda</taxon>
        <taxon>Coleoidea</taxon>
        <taxon>Octopodiformes</taxon>
        <taxon>Octopoda</taxon>
        <taxon>Incirrata</taxon>
        <taxon>Octopodidae</taxon>
        <taxon>Octopus</taxon>
    </lineage>
</organism>
<evidence type="ECO:0000313" key="1">
    <source>
        <dbReference type="EMBL" id="CAI9727303.1"/>
    </source>
</evidence>
<protein>
    <submittedName>
        <fullName evidence="1">Uncharacterized protein</fullName>
    </submittedName>
</protein>
<keyword evidence="2" id="KW-1185">Reference proteome</keyword>
<dbReference type="Proteomes" id="UP001162480">
    <property type="component" value="Chromosome 8"/>
</dbReference>
<evidence type="ECO:0000313" key="2">
    <source>
        <dbReference type="Proteomes" id="UP001162480"/>
    </source>
</evidence>
<reference evidence="1" key="1">
    <citation type="submission" date="2023-08" db="EMBL/GenBank/DDBJ databases">
        <authorList>
            <person name="Alioto T."/>
            <person name="Alioto T."/>
            <person name="Gomez Garrido J."/>
        </authorList>
    </citation>
    <scope>NUCLEOTIDE SEQUENCE</scope>
</reference>
<gene>
    <name evidence="1" type="ORF">OCTVUL_1B028798</name>
</gene>
<dbReference type="AlphaFoldDB" id="A0AA36B4P3"/>
<dbReference type="EMBL" id="OX597821">
    <property type="protein sequence ID" value="CAI9727303.1"/>
    <property type="molecule type" value="Genomic_DNA"/>
</dbReference>
<name>A0AA36B4P3_OCTVU</name>
<proteinExistence type="predicted"/>
<accession>A0AA36B4P3</accession>
<sequence length="79" mass="9493">MELKETRFYKLLQFYGKINISKKSLMNISLKFLKCKNICISASYILCIAATNFTRSDEYRYHELYLELLNKIFKQHRSS</sequence>